<feature type="compositionally biased region" description="Basic and acidic residues" evidence="1">
    <location>
        <begin position="1"/>
        <end position="19"/>
    </location>
</feature>
<feature type="region of interest" description="Disordered" evidence="1">
    <location>
        <begin position="1"/>
        <end position="20"/>
    </location>
</feature>
<feature type="region of interest" description="Disordered" evidence="1">
    <location>
        <begin position="303"/>
        <end position="324"/>
    </location>
</feature>
<comment type="caution">
    <text evidence="2">The sequence shown here is derived from an EMBL/GenBank/DDBJ whole genome shotgun (WGS) entry which is preliminary data.</text>
</comment>
<dbReference type="AlphaFoldDB" id="A0A409YTF8"/>
<sequence>MDVADRAHTRPSDRGRRDASAIAQGIKGSYPEHHPFIRNKNSWNVYQTYFSTHPEEEIGRLHESQRPTELHQTTKEHIVKAFEAFKLFYGEAHKDFLDIQSQIQAIEMAECMSPRSRALLFKQYFAKRIIPLMEAATAFGFHSSLEVCSGIPGQDEGFYMSHQTSAAKEFYQKTLKIDKDLLAKKFQAHVMYWTVNPHDQCSDSDDSNINHVSDITPEGLAMSRGLGDPHDAGSVSPTCQTKTSKSIARRATIRQGIKKLLDNHQPPGSPARKKIKGLVWKGLPKFLALRRQTIINWPRSAALPDADTSEKGISNMNATGQDEL</sequence>
<dbReference type="InParanoid" id="A0A409YTF8"/>
<keyword evidence="3" id="KW-1185">Reference proteome</keyword>
<accession>A0A409YTF8</accession>
<protein>
    <submittedName>
        <fullName evidence="2">Uncharacterized protein</fullName>
    </submittedName>
</protein>
<evidence type="ECO:0000313" key="2">
    <source>
        <dbReference type="EMBL" id="PPR06306.1"/>
    </source>
</evidence>
<name>A0A409YTF8_9AGAR</name>
<gene>
    <name evidence="2" type="ORF">CVT24_001090</name>
</gene>
<proteinExistence type="predicted"/>
<organism evidence="2 3">
    <name type="scientific">Panaeolus cyanescens</name>
    <dbReference type="NCBI Taxonomy" id="181874"/>
    <lineage>
        <taxon>Eukaryota</taxon>
        <taxon>Fungi</taxon>
        <taxon>Dikarya</taxon>
        <taxon>Basidiomycota</taxon>
        <taxon>Agaricomycotina</taxon>
        <taxon>Agaricomycetes</taxon>
        <taxon>Agaricomycetidae</taxon>
        <taxon>Agaricales</taxon>
        <taxon>Agaricineae</taxon>
        <taxon>Galeropsidaceae</taxon>
        <taxon>Panaeolus</taxon>
    </lineage>
</organism>
<reference evidence="2 3" key="1">
    <citation type="journal article" date="2018" name="Evol. Lett.">
        <title>Horizontal gene cluster transfer increased hallucinogenic mushroom diversity.</title>
        <authorList>
            <person name="Reynolds H.T."/>
            <person name="Vijayakumar V."/>
            <person name="Gluck-Thaler E."/>
            <person name="Korotkin H.B."/>
            <person name="Matheny P.B."/>
            <person name="Slot J.C."/>
        </authorList>
    </citation>
    <scope>NUCLEOTIDE SEQUENCE [LARGE SCALE GENOMIC DNA]</scope>
    <source>
        <strain evidence="2 3">2629</strain>
    </source>
</reference>
<evidence type="ECO:0000313" key="3">
    <source>
        <dbReference type="Proteomes" id="UP000284842"/>
    </source>
</evidence>
<dbReference type="EMBL" id="NHTK01000678">
    <property type="protein sequence ID" value="PPR06306.1"/>
    <property type="molecule type" value="Genomic_DNA"/>
</dbReference>
<dbReference type="Proteomes" id="UP000284842">
    <property type="component" value="Unassembled WGS sequence"/>
</dbReference>
<feature type="compositionally biased region" description="Polar residues" evidence="1">
    <location>
        <begin position="311"/>
        <end position="324"/>
    </location>
</feature>
<evidence type="ECO:0000256" key="1">
    <source>
        <dbReference type="SAM" id="MobiDB-lite"/>
    </source>
</evidence>
<dbReference type="OrthoDB" id="10690078at2759"/>